<keyword evidence="1" id="KW-0732">Signal</keyword>
<keyword evidence="4" id="KW-1185">Reference proteome</keyword>
<evidence type="ECO:0000259" key="2">
    <source>
        <dbReference type="Pfam" id="PF04536"/>
    </source>
</evidence>
<dbReference type="AlphaFoldDB" id="A0A428JT96"/>
<accession>A0A428JT96</accession>
<gene>
    <name evidence="3" type="ORF">EI290_01240</name>
</gene>
<feature type="domain" description="TPM" evidence="2">
    <location>
        <begin position="50"/>
        <end position="157"/>
    </location>
</feature>
<dbReference type="Gene3D" id="3.10.310.50">
    <property type="match status" value="1"/>
</dbReference>
<dbReference type="PANTHER" id="PTHR30373">
    <property type="entry name" value="UPF0603 PROTEIN YGCG"/>
    <property type="match status" value="1"/>
</dbReference>
<name>A0A428JT96_9BACT</name>
<dbReference type="PROSITE" id="PS51257">
    <property type="entry name" value="PROKAR_LIPOPROTEIN"/>
    <property type="match status" value="1"/>
</dbReference>
<evidence type="ECO:0000313" key="3">
    <source>
        <dbReference type="EMBL" id="RSK37309.1"/>
    </source>
</evidence>
<dbReference type="PANTHER" id="PTHR30373:SF2">
    <property type="entry name" value="UPF0603 PROTEIN YGCG"/>
    <property type="match status" value="1"/>
</dbReference>
<evidence type="ECO:0000256" key="1">
    <source>
        <dbReference type="SAM" id="SignalP"/>
    </source>
</evidence>
<dbReference type="EMBL" id="RWIS01000001">
    <property type="protein sequence ID" value="RSK37309.1"/>
    <property type="molecule type" value="Genomic_DNA"/>
</dbReference>
<proteinExistence type="predicted"/>
<dbReference type="Pfam" id="PF04536">
    <property type="entry name" value="TPM_phosphatase"/>
    <property type="match status" value="1"/>
</dbReference>
<dbReference type="OrthoDB" id="9810918at2"/>
<dbReference type="InterPro" id="IPR007621">
    <property type="entry name" value="TPM_dom"/>
</dbReference>
<organism evidence="3 4">
    <name type="scientific">Hymenobacter metallilatus</name>
    <dbReference type="NCBI Taxonomy" id="2493666"/>
    <lineage>
        <taxon>Bacteria</taxon>
        <taxon>Pseudomonadati</taxon>
        <taxon>Bacteroidota</taxon>
        <taxon>Cytophagia</taxon>
        <taxon>Cytophagales</taxon>
        <taxon>Hymenobacteraceae</taxon>
        <taxon>Hymenobacter</taxon>
    </lineage>
</organism>
<dbReference type="RefSeq" id="WP_125425828.1">
    <property type="nucleotide sequence ID" value="NZ_RWIS01000001.1"/>
</dbReference>
<sequence length="157" mass="17505">MVFRFLLFWLTTGLLFLGACSTPDAPPATDYLSRIPDPKTLGETYLSNPDSLLAPATVQDLNATLRALDQSGRAHLDVVAVRSIGEETPKTAATALFNRWKIGDPQKNNGLLLLLVLDQRRVEIETGYGLEADLPDITCFRIQQQYMVPLLRAQRYD</sequence>
<dbReference type="Proteomes" id="UP000280066">
    <property type="component" value="Unassembled WGS sequence"/>
</dbReference>
<protein>
    <submittedName>
        <fullName evidence="3">TPM domain-containing protein</fullName>
    </submittedName>
</protein>
<comment type="caution">
    <text evidence="3">The sequence shown here is derived from an EMBL/GenBank/DDBJ whole genome shotgun (WGS) entry which is preliminary data.</text>
</comment>
<feature type="signal peptide" evidence="1">
    <location>
        <begin position="1"/>
        <end position="25"/>
    </location>
</feature>
<evidence type="ECO:0000313" key="4">
    <source>
        <dbReference type="Proteomes" id="UP000280066"/>
    </source>
</evidence>
<feature type="chain" id="PRO_5019180883" evidence="1">
    <location>
        <begin position="26"/>
        <end position="157"/>
    </location>
</feature>
<reference evidence="3 4" key="1">
    <citation type="submission" date="2018-12" db="EMBL/GenBank/DDBJ databases">
        <authorList>
            <person name="Feng G."/>
            <person name="Zhu H."/>
        </authorList>
    </citation>
    <scope>NUCLEOTIDE SEQUENCE [LARGE SCALE GENOMIC DNA]</scope>
    <source>
        <strain evidence="3 4">9PBR-2</strain>
    </source>
</reference>